<dbReference type="GO" id="GO:0001228">
    <property type="term" value="F:DNA-binding transcription activator activity, RNA polymerase II-specific"/>
    <property type="evidence" value="ECO:0007669"/>
    <property type="project" value="TreeGrafter"/>
</dbReference>
<comment type="caution">
    <text evidence="6">The sequence shown here is derived from an EMBL/GenBank/DDBJ whole genome shotgun (WGS) entry which is preliminary data.</text>
</comment>
<dbReference type="Pfam" id="PF00505">
    <property type="entry name" value="HMG_box"/>
    <property type="match status" value="1"/>
</dbReference>
<protein>
    <submittedName>
        <fullName evidence="6">MATA-HMG</fullName>
    </submittedName>
</protein>
<keyword evidence="1 3" id="KW-0238">DNA-binding</keyword>
<feature type="region of interest" description="Disordered" evidence="4">
    <location>
        <begin position="149"/>
        <end position="185"/>
    </location>
</feature>
<evidence type="ECO:0000313" key="6">
    <source>
        <dbReference type="EMBL" id="KAF0439033.1"/>
    </source>
</evidence>
<evidence type="ECO:0000259" key="5">
    <source>
        <dbReference type="PROSITE" id="PS50118"/>
    </source>
</evidence>
<accession>A0A8H3XA28</accession>
<reference evidence="6 7" key="1">
    <citation type="journal article" date="2019" name="Environ. Microbiol.">
        <title>At the nexus of three kingdoms: the genome of the mycorrhizal fungus Gigaspora margarita provides insights into plant, endobacterial and fungal interactions.</title>
        <authorList>
            <person name="Venice F."/>
            <person name="Ghignone S."/>
            <person name="Salvioli di Fossalunga A."/>
            <person name="Amselem J."/>
            <person name="Novero M."/>
            <person name="Xianan X."/>
            <person name="Sedzielewska Toro K."/>
            <person name="Morin E."/>
            <person name="Lipzen A."/>
            <person name="Grigoriev I.V."/>
            <person name="Henrissat B."/>
            <person name="Martin F.M."/>
            <person name="Bonfante P."/>
        </authorList>
    </citation>
    <scope>NUCLEOTIDE SEQUENCE [LARGE SCALE GENOMIC DNA]</scope>
    <source>
        <strain evidence="6 7">BEG34</strain>
    </source>
</reference>
<evidence type="ECO:0000256" key="4">
    <source>
        <dbReference type="SAM" id="MobiDB-lite"/>
    </source>
</evidence>
<proteinExistence type="predicted"/>
<dbReference type="CDD" id="cd01389">
    <property type="entry name" value="HMG-box_ROX1-like"/>
    <property type="match status" value="1"/>
</dbReference>
<dbReference type="EMBL" id="WTPW01001381">
    <property type="protein sequence ID" value="KAF0439033.1"/>
    <property type="molecule type" value="Genomic_DNA"/>
</dbReference>
<feature type="domain" description="HMG box" evidence="5">
    <location>
        <begin position="83"/>
        <end position="151"/>
    </location>
</feature>
<keyword evidence="3" id="KW-0539">Nucleus</keyword>
<dbReference type="PANTHER" id="PTHR10270">
    <property type="entry name" value="SOX TRANSCRIPTION FACTOR"/>
    <property type="match status" value="1"/>
</dbReference>
<dbReference type="SMART" id="SM00398">
    <property type="entry name" value="HMG"/>
    <property type="match status" value="1"/>
</dbReference>
<organism evidence="6 7">
    <name type="scientific">Gigaspora margarita</name>
    <dbReference type="NCBI Taxonomy" id="4874"/>
    <lineage>
        <taxon>Eukaryota</taxon>
        <taxon>Fungi</taxon>
        <taxon>Fungi incertae sedis</taxon>
        <taxon>Mucoromycota</taxon>
        <taxon>Glomeromycotina</taxon>
        <taxon>Glomeromycetes</taxon>
        <taxon>Diversisporales</taxon>
        <taxon>Gigasporaceae</taxon>
        <taxon>Gigaspora</taxon>
    </lineage>
</organism>
<evidence type="ECO:0000256" key="1">
    <source>
        <dbReference type="ARBA" id="ARBA00023125"/>
    </source>
</evidence>
<dbReference type="InterPro" id="IPR009071">
    <property type="entry name" value="HMG_box_dom"/>
</dbReference>
<dbReference type="Gene3D" id="1.10.30.10">
    <property type="entry name" value="High mobility group box domain"/>
    <property type="match status" value="1"/>
</dbReference>
<gene>
    <name evidence="6" type="ORF">F8M41_004213</name>
</gene>
<evidence type="ECO:0000256" key="2">
    <source>
        <dbReference type="ARBA" id="ARBA00023163"/>
    </source>
</evidence>
<dbReference type="GO" id="GO:0005634">
    <property type="term" value="C:nucleus"/>
    <property type="evidence" value="ECO:0007669"/>
    <property type="project" value="UniProtKB-UniRule"/>
</dbReference>
<dbReference type="OrthoDB" id="6247875at2759"/>
<feature type="DNA-binding region" description="HMG box" evidence="3">
    <location>
        <begin position="83"/>
        <end position="151"/>
    </location>
</feature>
<dbReference type="SUPFAM" id="SSF47095">
    <property type="entry name" value="HMG-box"/>
    <property type="match status" value="1"/>
</dbReference>
<dbReference type="GO" id="GO:0030154">
    <property type="term" value="P:cell differentiation"/>
    <property type="evidence" value="ECO:0007669"/>
    <property type="project" value="TreeGrafter"/>
</dbReference>
<dbReference type="PROSITE" id="PS50118">
    <property type="entry name" value="HMG_BOX_2"/>
    <property type="match status" value="1"/>
</dbReference>
<feature type="region of interest" description="Disordered" evidence="4">
    <location>
        <begin position="54"/>
        <end position="87"/>
    </location>
</feature>
<name>A0A8H3XA28_GIGMA</name>
<dbReference type="AlphaFoldDB" id="A0A8H3XA28"/>
<keyword evidence="7" id="KW-1185">Reference proteome</keyword>
<keyword evidence="2" id="KW-0804">Transcription</keyword>
<evidence type="ECO:0000313" key="7">
    <source>
        <dbReference type="Proteomes" id="UP000439903"/>
    </source>
</evidence>
<dbReference type="GO" id="GO:0000978">
    <property type="term" value="F:RNA polymerase II cis-regulatory region sequence-specific DNA binding"/>
    <property type="evidence" value="ECO:0007669"/>
    <property type="project" value="TreeGrafter"/>
</dbReference>
<sequence>MDVEARNKFCGLLMFTSSTDANGTKNSNIIVNDYDTTTFKSFTEPDFIDSSSSIAAGAAAPDENENGKKSPPSCQKAQQEKRPPRPPNAFILYRREKQPAILAAHRHLTNAQISRYIADLWRSETNETRLHWEREADKTKLEHMKAYPNYVYRPNKKGKNDKKRRERRKSSNSSLLSTSPVETGPIKVKINKGQNRTNMLSGTNITKVVSNSYQNMIPISTVPTSTGSPAWMTNIHYNTETNGTNEDLLTPVTPVNELQDFTSLWTTMVPSQQVVVTPNNPNLHHLTFQNVNELSAPTFREEIIDPSMMLFNDNSFFDQTVFINTKTSNNHHHHHPNTGVGNNHYDNTLNPIDEILARMEFESYERCFKNEQLN</sequence>
<dbReference type="InterPro" id="IPR036910">
    <property type="entry name" value="HMG_box_dom_sf"/>
</dbReference>
<feature type="compositionally biased region" description="Basic residues" evidence="4">
    <location>
        <begin position="154"/>
        <end position="170"/>
    </location>
</feature>
<dbReference type="Proteomes" id="UP000439903">
    <property type="component" value="Unassembled WGS sequence"/>
</dbReference>
<dbReference type="InterPro" id="IPR050140">
    <property type="entry name" value="SRY-related_HMG-box_TF-like"/>
</dbReference>
<evidence type="ECO:0000256" key="3">
    <source>
        <dbReference type="PROSITE-ProRule" id="PRU00267"/>
    </source>
</evidence>
<dbReference type="PANTHER" id="PTHR10270:SF161">
    <property type="entry name" value="SEX-DETERMINING REGION Y PROTEIN"/>
    <property type="match status" value="1"/>
</dbReference>